<dbReference type="CDD" id="cd07961">
    <property type="entry name" value="Anticodon_Ia_Ile_ABEc"/>
    <property type="match status" value="1"/>
</dbReference>
<feature type="domain" description="Aminoacyl-tRNA synthetase class Ia" evidence="11">
    <location>
        <begin position="745"/>
        <end position="876"/>
    </location>
</feature>
<dbReference type="InterPro" id="IPR023586">
    <property type="entry name" value="Ile-tRNA-ligase_type2"/>
</dbReference>
<dbReference type="HAMAP" id="MF_02003">
    <property type="entry name" value="Ile_tRNA_synth_type2"/>
    <property type="match status" value="1"/>
</dbReference>
<dbReference type="GO" id="GO:0000049">
    <property type="term" value="F:tRNA binding"/>
    <property type="evidence" value="ECO:0007669"/>
    <property type="project" value="InterPro"/>
</dbReference>
<feature type="short sequence motif" description="'HIGH' region" evidence="10">
    <location>
        <begin position="63"/>
        <end position="73"/>
    </location>
</feature>
<evidence type="ECO:0000256" key="4">
    <source>
        <dbReference type="ARBA" id="ARBA00022741"/>
    </source>
</evidence>
<accession>A0A2M7INH9</accession>
<comment type="catalytic activity">
    <reaction evidence="9 10">
        <text>tRNA(Ile) + L-isoleucine + ATP = L-isoleucyl-tRNA(Ile) + AMP + diphosphate</text>
        <dbReference type="Rhea" id="RHEA:11060"/>
        <dbReference type="Rhea" id="RHEA-COMP:9666"/>
        <dbReference type="Rhea" id="RHEA-COMP:9695"/>
        <dbReference type="ChEBI" id="CHEBI:30616"/>
        <dbReference type="ChEBI" id="CHEBI:33019"/>
        <dbReference type="ChEBI" id="CHEBI:58045"/>
        <dbReference type="ChEBI" id="CHEBI:78442"/>
        <dbReference type="ChEBI" id="CHEBI:78528"/>
        <dbReference type="ChEBI" id="CHEBI:456215"/>
        <dbReference type="EC" id="6.1.1.5"/>
    </reaction>
</comment>
<dbReference type="InterPro" id="IPR009080">
    <property type="entry name" value="tRNAsynth_Ia_anticodon-bd"/>
</dbReference>
<comment type="similarity">
    <text evidence="1 10">Belongs to the class-I aminoacyl-tRNA synthetase family. IleS type 2 subfamily.</text>
</comment>
<evidence type="ECO:0000313" key="14">
    <source>
        <dbReference type="Proteomes" id="UP000230837"/>
    </source>
</evidence>
<evidence type="ECO:0000256" key="6">
    <source>
        <dbReference type="ARBA" id="ARBA00022917"/>
    </source>
</evidence>
<dbReference type="PANTHER" id="PTHR42780:SF1">
    <property type="entry name" value="ISOLEUCINE--TRNA LIGASE, CYTOPLASMIC"/>
    <property type="match status" value="1"/>
</dbReference>
<dbReference type="GO" id="GO:0006428">
    <property type="term" value="P:isoleucyl-tRNA aminoacylation"/>
    <property type="evidence" value="ECO:0007669"/>
    <property type="project" value="UniProtKB-UniRule"/>
</dbReference>
<dbReference type="InterPro" id="IPR001412">
    <property type="entry name" value="aa-tRNA-synth_I_CS"/>
</dbReference>
<dbReference type="Pfam" id="PF08264">
    <property type="entry name" value="Anticodon_1"/>
    <property type="match status" value="1"/>
</dbReference>
<dbReference type="GO" id="GO:0008270">
    <property type="term" value="F:zinc ion binding"/>
    <property type="evidence" value="ECO:0007669"/>
    <property type="project" value="UniProtKB-UniRule"/>
</dbReference>
<dbReference type="InterPro" id="IPR001345">
    <property type="entry name" value="PG/BPGM_mutase_AS"/>
</dbReference>
<dbReference type="InterPro" id="IPR029033">
    <property type="entry name" value="His_PPase_superfam"/>
</dbReference>
<keyword evidence="2 10" id="KW-0963">Cytoplasm</keyword>
<dbReference type="CDD" id="cd07067">
    <property type="entry name" value="HP_PGM_like"/>
    <property type="match status" value="1"/>
</dbReference>
<feature type="domain" description="Methionyl/Valyl/Leucyl/Isoleucyl-tRNA synthetase anticodon-binding" evidence="12">
    <location>
        <begin position="920"/>
        <end position="1063"/>
    </location>
</feature>
<evidence type="ECO:0000256" key="5">
    <source>
        <dbReference type="ARBA" id="ARBA00022840"/>
    </source>
</evidence>
<comment type="cofactor">
    <cofactor evidence="10">
        <name>Zn(2+)</name>
        <dbReference type="ChEBI" id="CHEBI:29105"/>
    </cofactor>
</comment>
<dbReference type="InterPro" id="IPR033709">
    <property type="entry name" value="Anticodon_Ile_ABEc"/>
</dbReference>
<dbReference type="GO" id="GO:0005737">
    <property type="term" value="C:cytoplasm"/>
    <property type="evidence" value="ECO:0007669"/>
    <property type="project" value="UniProtKB-SubCell"/>
</dbReference>
<sequence length="1193" mass="134905">MNKQLGRENDSVAVTPAVEKSEVSLREEVIQQFWKDNDIFNKSLLKPAGAEPKGNFVFYDGPPFATGTPHYGHILAGTIKDAIPRFWTMQGYHVPRKWGWDCHGLPLENLIEKKLGLSTKRDIEVYGIKNFNETARSAVLEYADYWGKVVPRMGRWADMESDYRTMDSSYTESVWWVFKSLHDKGLVFEDFKNMHLCPRCGTTLSNFEVNLGYKDIKDIAVTVKLPLLDKDGNVTDTSILIWTTTPWTLPGNLAIAINRDIEYVKVRLLSLREVEATSGSDEAIQEYIILAKGRLAQLGEVAYEIVEEVKGSDLIGRSYQPPFPYLGTQDFDKTKAWKIWHADYVELGEEGTGAVHIAPAYGDDDMQLAKANNIPIVHHINADGHFMDFVTDFAGQLVKPKDDEASEISHLDADIEIVKALNANGRLFKKENITHSYPHCWRCDTPLLNYATTSWFVAVPKIKDQLVAENNKVHWVPNYVGANRFGKWLEGARDWAVSRQRYWGAPLPIWKNPVTGEYKVIGSLSQLQEYVPKSGNTYIIMRHGEAESNLDGHISAKNDLNDTLTKKGTEQVIKVVANLAEQKIDLIIHSGFVRTKATAELIASSLHINSDQIIEESRLGELQTGIALEGKDWAEYQGLFPNNLASFTTSIAGSENRGDVIRRAGAVLYELEKKYQHKKILIISHASALFGLQVASSGLEIEAAATLKETMGFMDNAEIKELSFIPMPHNDNYSLDFHRPYIDEIDLFDTDGTKLVRIPDVFDCWFESGSMPYAQHHYPFTNKSEFTEKYFPAQFIAEGLDQTRGWFYSLIVLGTALFGKSPYENVIVNGLALAEDGKKMSKSLKNYPDPMELADRVGADAMRLYLMTSPVIRGEDLNFSEKEVLELQRKNIGRLHNVLAMYETFRDGTEARHDSNHVLDRWIVARLYELIEVSTSGYKTYELDKATRPLVEFIDDLSVWYLRRSRERLKNDDIDDKKLALATLRYVLRELAKVMAPAMPFYAEYLWLVLREENEPESVHLTAWPKGGVIDTELLMEMKKVREVVTLALEARIKSNLKVRQPLGSITGPELAKEMQMIVLSEVNIKEYKTIDTTSSTNLVVLIDETITPELKAEGAVREFMRAVQEGRKAAGFAPHDRITLTISTDVAGQNLITKFTADIKKVVGADEIIFTENDGIKILAGEYTFVVLLTRN</sequence>
<dbReference type="GO" id="GO:0005524">
    <property type="term" value="F:ATP binding"/>
    <property type="evidence" value="ECO:0007669"/>
    <property type="project" value="UniProtKB-UniRule"/>
</dbReference>
<dbReference type="EC" id="6.1.1.5" evidence="10"/>
<dbReference type="Gene3D" id="3.90.740.10">
    <property type="entry name" value="Valyl/Leucyl/Isoleucyl-tRNA synthetase, editing domain"/>
    <property type="match status" value="1"/>
</dbReference>
<feature type="domain" description="Aminoacyl-tRNA synthetase class Ia" evidence="11">
    <location>
        <begin position="30"/>
        <end position="533"/>
    </location>
</feature>
<proteinExistence type="inferred from homology"/>
<keyword evidence="10" id="KW-0862">Zinc</keyword>
<evidence type="ECO:0000256" key="7">
    <source>
        <dbReference type="ARBA" id="ARBA00023146"/>
    </source>
</evidence>
<dbReference type="Pfam" id="PF00133">
    <property type="entry name" value="tRNA-synt_1"/>
    <property type="match status" value="2"/>
</dbReference>
<evidence type="ECO:0000256" key="3">
    <source>
        <dbReference type="ARBA" id="ARBA00022598"/>
    </source>
</evidence>
<comment type="subcellular location">
    <subcellularLocation>
        <location evidence="10">Cytoplasm</location>
    </subcellularLocation>
</comment>
<feature type="binding site" evidence="10">
    <location>
        <position position="842"/>
    </location>
    <ligand>
        <name>ATP</name>
        <dbReference type="ChEBI" id="CHEBI:30616"/>
    </ligand>
</feature>
<dbReference type="PANTHER" id="PTHR42780">
    <property type="entry name" value="SOLEUCYL-TRNA SYNTHETASE"/>
    <property type="match status" value="1"/>
</dbReference>
<evidence type="ECO:0000256" key="9">
    <source>
        <dbReference type="ARBA" id="ARBA00048359"/>
    </source>
</evidence>
<comment type="domain">
    <text evidence="10">IleRS has two distinct active sites: one for aminoacylation and one for editing. The misactivated valine is translocated from the active site to the editing site, which sterically excludes the correctly activated isoleucine. The single editing site contains two valyl binding pockets, one specific for each substrate (Val-AMP or Val-tRNA(Ile)).</text>
</comment>
<dbReference type="InterPro" id="IPR014729">
    <property type="entry name" value="Rossmann-like_a/b/a_fold"/>
</dbReference>
<keyword evidence="6 10" id="KW-0648">Protein biosynthesis</keyword>
<evidence type="ECO:0000256" key="10">
    <source>
        <dbReference type="HAMAP-Rule" id="MF_02003"/>
    </source>
</evidence>
<dbReference type="PRINTS" id="PR00984">
    <property type="entry name" value="TRNASYNTHILE"/>
</dbReference>
<keyword evidence="5 10" id="KW-0067">ATP-binding</keyword>
<dbReference type="GO" id="GO:0004822">
    <property type="term" value="F:isoleucine-tRNA ligase activity"/>
    <property type="evidence" value="ECO:0007669"/>
    <property type="project" value="UniProtKB-UniRule"/>
</dbReference>
<dbReference type="InterPro" id="IPR013155">
    <property type="entry name" value="M/V/L/I-tRNA-synth_anticd-bd"/>
</dbReference>
<feature type="short sequence motif" description="'KMSKS' region" evidence="10">
    <location>
        <begin position="839"/>
        <end position="843"/>
    </location>
</feature>
<dbReference type="PROSITE" id="PS00178">
    <property type="entry name" value="AA_TRNA_LIGASE_I"/>
    <property type="match status" value="1"/>
</dbReference>
<dbReference type="InterPro" id="IPR009008">
    <property type="entry name" value="Val/Leu/Ile-tRNA-synth_edit"/>
</dbReference>
<evidence type="ECO:0000256" key="2">
    <source>
        <dbReference type="ARBA" id="ARBA00022490"/>
    </source>
</evidence>
<dbReference type="Proteomes" id="UP000230837">
    <property type="component" value="Unassembled WGS sequence"/>
</dbReference>
<protein>
    <recommendedName>
        <fullName evidence="10">Isoleucine--tRNA ligase</fullName>
        <ecNumber evidence="10">6.1.1.5</ecNumber>
    </recommendedName>
    <alternativeName>
        <fullName evidence="10">Isoleucyl-tRNA synthetase</fullName>
        <shortName evidence="10">IleRS</shortName>
    </alternativeName>
</protein>
<keyword evidence="4 10" id="KW-0547">Nucleotide-binding</keyword>
<comment type="function">
    <text evidence="8 10">Catalyzes the attachment of isoleucine to tRNA(Ile). As IleRS can inadvertently accommodate and process structurally similar amino acids such as valine, to avoid such errors it has two additional distinct tRNA(Ile)-dependent editing activities. One activity is designated as 'pretransfer' editing and involves the hydrolysis of activated Val-AMP. The other activity is designated 'posttransfer' editing and involves deacylation of mischarged Val-tRNA(Ile).</text>
</comment>
<dbReference type="Gene3D" id="1.10.730.10">
    <property type="entry name" value="Isoleucyl-tRNA Synthetase, Domain 1"/>
    <property type="match status" value="1"/>
</dbReference>
<keyword evidence="3 10" id="KW-0436">Ligase</keyword>
<reference evidence="14" key="1">
    <citation type="submission" date="2017-09" db="EMBL/GenBank/DDBJ databases">
        <title>Depth-based differentiation of microbial function through sediment-hosted aquifers and enrichment of novel symbionts in the deep terrestrial subsurface.</title>
        <authorList>
            <person name="Probst A.J."/>
            <person name="Ladd B."/>
            <person name="Jarett J.K."/>
            <person name="Geller-Mcgrath D.E."/>
            <person name="Sieber C.M.K."/>
            <person name="Emerson J.B."/>
            <person name="Anantharaman K."/>
            <person name="Thomas B.C."/>
            <person name="Malmstrom R."/>
            <person name="Stieglmeier M."/>
            <person name="Klingl A."/>
            <person name="Woyke T."/>
            <person name="Ryan C.M."/>
            <person name="Banfield J.F."/>
        </authorList>
    </citation>
    <scope>NUCLEOTIDE SEQUENCE [LARGE SCALE GENOMIC DNA]</scope>
</reference>
<comment type="caution">
    <text evidence="13">The sequence shown here is derived from an EMBL/GenBank/DDBJ whole genome shotgun (WGS) entry which is preliminary data.</text>
</comment>
<dbReference type="EMBL" id="PFHR01000142">
    <property type="protein sequence ID" value="PIW96851.1"/>
    <property type="molecule type" value="Genomic_DNA"/>
</dbReference>
<keyword evidence="7 10" id="KW-0030">Aminoacyl-tRNA synthetase</keyword>
<dbReference type="SUPFAM" id="SSF53254">
    <property type="entry name" value="Phosphoglycerate mutase-like"/>
    <property type="match status" value="1"/>
</dbReference>
<evidence type="ECO:0000259" key="12">
    <source>
        <dbReference type="Pfam" id="PF08264"/>
    </source>
</evidence>
<dbReference type="InterPro" id="IPR002300">
    <property type="entry name" value="aa-tRNA-synth_Ia"/>
</dbReference>
<organism evidence="13 14">
    <name type="scientific">Candidatus Kaiserbacteria bacterium CG_4_8_14_3_um_filter_38_9</name>
    <dbReference type="NCBI Taxonomy" id="1974599"/>
    <lineage>
        <taxon>Bacteria</taxon>
        <taxon>Candidatus Kaiseribacteriota</taxon>
    </lineage>
</organism>
<dbReference type="AlphaFoldDB" id="A0A2M7INH9"/>
<dbReference type="SUPFAM" id="SSF47323">
    <property type="entry name" value="Anticodon-binding domain of a subclass of class I aminoacyl-tRNA synthetases"/>
    <property type="match status" value="1"/>
</dbReference>
<evidence type="ECO:0000259" key="11">
    <source>
        <dbReference type="Pfam" id="PF00133"/>
    </source>
</evidence>
<dbReference type="Pfam" id="PF00300">
    <property type="entry name" value="His_Phos_1"/>
    <property type="match status" value="1"/>
</dbReference>
<comment type="subunit">
    <text evidence="10">Monomer.</text>
</comment>
<evidence type="ECO:0000256" key="8">
    <source>
        <dbReference type="ARBA" id="ARBA00025217"/>
    </source>
</evidence>
<dbReference type="PROSITE" id="PS00175">
    <property type="entry name" value="PG_MUTASE"/>
    <property type="match status" value="1"/>
</dbReference>
<dbReference type="SUPFAM" id="SSF50677">
    <property type="entry name" value="ValRS/IleRS/LeuRS editing domain"/>
    <property type="match status" value="1"/>
</dbReference>
<name>A0A2M7INH9_9BACT</name>
<dbReference type="InterPro" id="IPR013078">
    <property type="entry name" value="His_Pase_superF_clade-1"/>
</dbReference>
<dbReference type="InterPro" id="IPR002301">
    <property type="entry name" value="Ile-tRNA-ligase"/>
</dbReference>
<dbReference type="SUPFAM" id="SSF52374">
    <property type="entry name" value="Nucleotidylyl transferase"/>
    <property type="match status" value="1"/>
</dbReference>
<dbReference type="GO" id="GO:0002161">
    <property type="term" value="F:aminoacyl-tRNA deacylase activity"/>
    <property type="evidence" value="ECO:0007669"/>
    <property type="project" value="InterPro"/>
</dbReference>
<evidence type="ECO:0000256" key="1">
    <source>
        <dbReference type="ARBA" id="ARBA00007078"/>
    </source>
</evidence>
<dbReference type="Gene3D" id="3.40.50.620">
    <property type="entry name" value="HUPs"/>
    <property type="match status" value="3"/>
</dbReference>
<gene>
    <name evidence="10" type="primary">ileS</name>
    <name evidence="13" type="ORF">COZ82_02750</name>
</gene>
<evidence type="ECO:0000313" key="13">
    <source>
        <dbReference type="EMBL" id="PIW96851.1"/>
    </source>
</evidence>
<keyword evidence="10" id="KW-0479">Metal-binding</keyword>